<feature type="binding site" evidence="18">
    <location>
        <position position="190"/>
    </location>
    <ligand>
        <name>Ca(2+)</name>
        <dbReference type="ChEBI" id="CHEBI:29108"/>
        <label>1</label>
    </ligand>
</feature>
<dbReference type="InterPro" id="IPR014375">
    <property type="entry name" value="Protein_kinase_C_a/b/g"/>
</dbReference>
<dbReference type="InterPro" id="IPR017892">
    <property type="entry name" value="Pkinase_C"/>
</dbReference>
<feature type="binding site" evidence="18">
    <location>
        <position position="246"/>
    </location>
    <ligand>
        <name>Ca(2+)</name>
        <dbReference type="ChEBI" id="CHEBI:29108"/>
        <label>2</label>
    </ligand>
</feature>
<feature type="binding site" evidence="16">
    <location>
        <position position="192"/>
    </location>
    <ligand>
        <name>a 1,2-diacyl-sn-glycero-3-phospho-(1D-myo-inositol-4,5-bisphosphate)</name>
        <dbReference type="ChEBI" id="CHEBI:58456"/>
    </ligand>
</feature>
<dbReference type="CDD" id="cd20792">
    <property type="entry name" value="C1_cPKC_nPKC_rpt1"/>
    <property type="match status" value="1"/>
</dbReference>
<evidence type="ECO:0000256" key="14">
    <source>
        <dbReference type="PIRNR" id="PIRNR000550"/>
    </source>
</evidence>
<dbReference type="SMART" id="SM00220">
    <property type="entry name" value="S_TKc"/>
    <property type="match status" value="1"/>
</dbReference>
<comment type="cofactor">
    <cofactor evidence="18">
        <name>Ca(2+)</name>
        <dbReference type="ChEBI" id="CHEBI:29108"/>
    </cofactor>
    <text evidence="18">Binds 3 Ca(2+) ions per subunit. The ions are bound to the C2 domain.</text>
</comment>
<dbReference type="Gene3D" id="1.10.510.10">
    <property type="entry name" value="Transferase(Phosphotransferase) domain 1"/>
    <property type="match status" value="1"/>
</dbReference>
<keyword evidence="9" id="KW-0863">Zinc-finger</keyword>
<dbReference type="FunFam" id="1.10.510.10:FF:000023">
    <property type="entry name" value="Protein kinase C"/>
    <property type="match status" value="1"/>
</dbReference>
<dbReference type="InterPro" id="IPR000961">
    <property type="entry name" value="AGC-kinase_C"/>
</dbReference>
<keyword evidence="6 18" id="KW-0479">Metal-binding</keyword>
<dbReference type="PANTHER" id="PTHR24351">
    <property type="entry name" value="RIBOSOMAL PROTEIN S6 KINASE"/>
    <property type="match status" value="1"/>
</dbReference>
<dbReference type="InterPro" id="IPR035892">
    <property type="entry name" value="C2_domain_sf"/>
</dbReference>
<feature type="region of interest" description="Disordered" evidence="20">
    <location>
        <begin position="304"/>
        <end position="337"/>
    </location>
</feature>
<feature type="binding site" evidence="18">
    <location>
        <position position="184"/>
    </location>
    <ligand>
        <name>Ca(2+)</name>
        <dbReference type="ChEBI" id="CHEBI:29108"/>
        <label>1</label>
    </ligand>
</feature>
<evidence type="ECO:0000256" key="3">
    <source>
        <dbReference type="ARBA" id="ARBA00022527"/>
    </source>
</evidence>
<dbReference type="Pfam" id="PF00433">
    <property type="entry name" value="Pkinase_C"/>
    <property type="match status" value="1"/>
</dbReference>
<dbReference type="SUPFAM" id="SSF56112">
    <property type="entry name" value="Protein kinase-like (PK-like)"/>
    <property type="match status" value="1"/>
</dbReference>
<evidence type="ECO:0000256" key="11">
    <source>
        <dbReference type="ARBA" id="ARBA00022833"/>
    </source>
</evidence>
<evidence type="ECO:0000256" key="10">
    <source>
        <dbReference type="ARBA" id="ARBA00022777"/>
    </source>
</evidence>
<dbReference type="PROSITE" id="PS50081">
    <property type="entry name" value="ZF_DAG_PE_2"/>
    <property type="match status" value="2"/>
</dbReference>
<feature type="domain" description="Protein kinase" evidence="22">
    <location>
        <begin position="347"/>
        <end position="606"/>
    </location>
</feature>
<evidence type="ECO:0000256" key="20">
    <source>
        <dbReference type="SAM" id="MobiDB-lite"/>
    </source>
</evidence>
<feature type="domain" description="AGC-kinase C-terminal" evidence="24">
    <location>
        <begin position="607"/>
        <end position="677"/>
    </location>
</feature>
<feature type="domain" description="Phorbol-ester/DAG-type" evidence="23">
    <location>
        <begin position="93"/>
        <end position="143"/>
    </location>
</feature>
<feature type="domain" description="Phorbol-ester/DAG-type" evidence="23">
    <location>
        <begin position="30"/>
        <end position="81"/>
    </location>
</feature>
<dbReference type="Gene3D" id="3.30.200.20">
    <property type="entry name" value="Phosphorylase Kinase, domain 1"/>
    <property type="match status" value="1"/>
</dbReference>
<dbReference type="Pfam" id="PF00069">
    <property type="entry name" value="Pkinase"/>
    <property type="match status" value="1"/>
</dbReference>
<dbReference type="InterPro" id="IPR008271">
    <property type="entry name" value="Ser/Thr_kinase_AS"/>
</dbReference>
<evidence type="ECO:0000259" key="22">
    <source>
        <dbReference type="PROSITE" id="PS50011"/>
    </source>
</evidence>
<dbReference type="CDD" id="cd04026">
    <property type="entry name" value="C2_PKC_alpha_gamma"/>
    <property type="match status" value="1"/>
</dbReference>
<evidence type="ECO:0000256" key="17">
    <source>
        <dbReference type="PIRSR" id="PIRSR000550-3"/>
    </source>
</evidence>
<keyword evidence="5 14" id="KW-0808">Transferase</keyword>
<dbReference type="InterPro" id="IPR002219">
    <property type="entry name" value="PKC_DAG/PE"/>
</dbReference>
<comment type="catalytic activity">
    <reaction evidence="14">
        <text>L-threonyl-[protein] + ATP = O-phospho-L-threonyl-[protein] + ADP + H(+)</text>
        <dbReference type="Rhea" id="RHEA:46608"/>
        <dbReference type="Rhea" id="RHEA-COMP:11060"/>
        <dbReference type="Rhea" id="RHEA-COMP:11605"/>
        <dbReference type="ChEBI" id="CHEBI:15378"/>
        <dbReference type="ChEBI" id="CHEBI:30013"/>
        <dbReference type="ChEBI" id="CHEBI:30616"/>
        <dbReference type="ChEBI" id="CHEBI:61977"/>
        <dbReference type="ChEBI" id="CHEBI:456216"/>
        <dbReference type="EC" id="2.7.11.13"/>
    </reaction>
</comment>
<keyword evidence="11" id="KW-0862">Zinc</keyword>
<feature type="active site" description="Proton acceptor" evidence="15">
    <location>
        <position position="471"/>
    </location>
</feature>
<keyword evidence="13 14" id="KW-0067">ATP-binding</keyword>
<dbReference type="InterPro" id="IPR020454">
    <property type="entry name" value="DAG/PE-bd"/>
</dbReference>
<feature type="binding site" evidence="18">
    <location>
        <position position="254"/>
    </location>
    <ligand>
        <name>Ca(2+)</name>
        <dbReference type="ChEBI" id="CHEBI:29108"/>
        <label>1</label>
    </ligand>
</feature>
<dbReference type="FunFam" id="3.30.200.20:FF:000080">
    <property type="entry name" value="Protein kinase C"/>
    <property type="match status" value="1"/>
</dbReference>
<dbReference type="PRINTS" id="PR00008">
    <property type="entry name" value="DAGPEDOMAIN"/>
</dbReference>
<evidence type="ECO:0000256" key="15">
    <source>
        <dbReference type="PIRSR" id="PIRSR000550-1"/>
    </source>
</evidence>
<evidence type="ECO:0000256" key="13">
    <source>
        <dbReference type="ARBA" id="ARBA00022840"/>
    </source>
</evidence>
<keyword evidence="10 14" id="KW-0418">Kinase</keyword>
<dbReference type="GO" id="GO:0008270">
    <property type="term" value="F:zinc ion binding"/>
    <property type="evidence" value="ECO:0007669"/>
    <property type="project" value="UniProtKB-KW"/>
</dbReference>
<sequence length="677" mass="76787">MADGGSLDVEPRRPVRRNAVRQARVVEVKGHKFVLTYFKTFTFCGHCGRFLWGVTGPQGYQCKLCDFVMHKRCLDYVSFICPDVHIGNGAPSPRKFKTTSFRHPTWCDHCGSFIYGLMNQGKTCGDCGVNVHHRCHEMVPKTCGQQVKETRGRLEMSVRSEDIDDDHIRLHIGIIQGANLPPMDANGYADPYVKLRLLPEASNAAKQKTERQTKTLSPVWEETFFFDVNKADTSFELSRLVIEVWDWDRYTANDLIGGFSIPVPEIVEWSKGGATVCNWYRLLDSKSLKQKYEHVIDTVKLRTDRGVQEEDEDRQGAGTPEGIPDLRRGSEMVPESHGLPKMSLGEFKLIVVLGKGSFGKVFLAEHKESKEVYAIKSLKKDLIVQEDDVECTLNERKVLALQSKPPFLINLHSCFQTEEHLFFVMEYVSGGDLMFHILELGRFSESQTRFYAAEIVLGLVYLHNLGIIYRDLKLDNVLLDSEGHVKIADFGLCKDGISGTSKARTFCGTPDYIAPEIIQYHPYDAAVDWWALGVLIYEMLVGRPPFDGDDDDQLFMNIVQKQVHYPRGLSEPCRKIISGLLTKNASKRLGSHPEAGVDMIKAQPFFKNMDWEKLARREVKPPYRPKNKGKKNRDNFDPEFTKEPCRLSPVDSNIIAAIDPGAFEGFSFTNPELFIEP</sequence>
<dbReference type="PROSITE" id="PS00107">
    <property type="entry name" value="PROTEIN_KINASE_ATP"/>
    <property type="match status" value="1"/>
</dbReference>
<dbReference type="SUPFAM" id="SSF57889">
    <property type="entry name" value="Cysteine-rich domain"/>
    <property type="match status" value="2"/>
</dbReference>
<name>O96997_GEOCY</name>
<evidence type="ECO:0000256" key="9">
    <source>
        <dbReference type="ARBA" id="ARBA00022771"/>
    </source>
</evidence>
<dbReference type="SMART" id="SM00109">
    <property type="entry name" value="C1"/>
    <property type="match status" value="2"/>
</dbReference>
<dbReference type="PRINTS" id="PR00360">
    <property type="entry name" value="C2DOMAIN"/>
</dbReference>
<dbReference type="EMBL" id="Y17882">
    <property type="protein sequence ID" value="CAA76911.1"/>
    <property type="molecule type" value="Genomic_DNA"/>
</dbReference>
<dbReference type="GO" id="GO:0005524">
    <property type="term" value="F:ATP binding"/>
    <property type="evidence" value="ECO:0007669"/>
    <property type="project" value="UniProtKB-UniRule"/>
</dbReference>
<reference evidence="25" key="1">
    <citation type="journal article" date="1999" name="Biochim. Biophys. Acta">
        <title>Promoter and exon-intron structure of the protein kinase C gene from the marine sponge Geodia cydonium: evolutionary considerations and promoter activity.</title>
        <authorList>
            <person name="Seack J."/>
            <person name="Kruse M."/>
            <person name="Muller I.M."/>
            <person name="Muller W.E."/>
        </authorList>
    </citation>
    <scope>NUCLEOTIDE SEQUENCE</scope>
</reference>
<dbReference type="PROSITE" id="PS00108">
    <property type="entry name" value="PROTEIN_KINASE_ST"/>
    <property type="match status" value="1"/>
</dbReference>
<evidence type="ECO:0000259" key="23">
    <source>
        <dbReference type="PROSITE" id="PS50081"/>
    </source>
</evidence>
<dbReference type="InterPro" id="IPR017441">
    <property type="entry name" value="Protein_kinase_ATP_BS"/>
</dbReference>
<evidence type="ECO:0000259" key="21">
    <source>
        <dbReference type="PROSITE" id="PS50004"/>
    </source>
</evidence>
<feature type="binding site" evidence="16">
    <location>
        <position position="245"/>
    </location>
    <ligand>
        <name>a 1,2-diacyl-sn-glycero-3-phospho-(1D-myo-inositol-4,5-bisphosphate)</name>
        <dbReference type="ChEBI" id="CHEBI:58456"/>
    </ligand>
</feature>
<evidence type="ECO:0000256" key="4">
    <source>
        <dbReference type="ARBA" id="ARBA00022553"/>
    </source>
</evidence>
<evidence type="ECO:0000259" key="24">
    <source>
        <dbReference type="PROSITE" id="PS51285"/>
    </source>
</evidence>
<keyword evidence="3 14" id="KW-0723">Serine/threonine-protein kinase</keyword>
<dbReference type="PROSITE" id="PS50011">
    <property type="entry name" value="PROTEIN_KINASE_DOM"/>
    <property type="match status" value="1"/>
</dbReference>
<keyword evidence="4" id="KW-0597">Phosphoprotein</keyword>
<evidence type="ECO:0000256" key="8">
    <source>
        <dbReference type="ARBA" id="ARBA00022741"/>
    </source>
</evidence>
<evidence type="ECO:0000256" key="18">
    <source>
        <dbReference type="PIRSR" id="PIRSR000550-4"/>
    </source>
</evidence>
<dbReference type="Pfam" id="PF00168">
    <property type="entry name" value="C2"/>
    <property type="match status" value="1"/>
</dbReference>
<dbReference type="PROSITE" id="PS50004">
    <property type="entry name" value="C2"/>
    <property type="match status" value="1"/>
</dbReference>
<dbReference type="InterPro" id="IPR046349">
    <property type="entry name" value="C1-like_sf"/>
</dbReference>
<feature type="binding site" evidence="18">
    <location>
        <position position="247"/>
    </location>
    <ligand>
        <name>Ca(2+)</name>
        <dbReference type="ChEBI" id="CHEBI:29108"/>
        <label>2</label>
    </ligand>
</feature>
<proteinExistence type="inferred from homology"/>
<feature type="binding site" evidence="17 19">
    <location>
        <position position="376"/>
    </location>
    <ligand>
        <name>ATP</name>
        <dbReference type="ChEBI" id="CHEBI:30616"/>
    </ligand>
</feature>
<evidence type="ECO:0000256" key="12">
    <source>
        <dbReference type="ARBA" id="ARBA00022837"/>
    </source>
</evidence>
<evidence type="ECO:0000256" key="7">
    <source>
        <dbReference type="ARBA" id="ARBA00022737"/>
    </source>
</evidence>
<dbReference type="Gene3D" id="2.60.40.150">
    <property type="entry name" value="C2 domain"/>
    <property type="match status" value="1"/>
</dbReference>
<dbReference type="PROSITE" id="PS51285">
    <property type="entry name" value="AGC_KINASE_CTER"/>
    <property type="match status" value="1"/>
</dbReference>
<gene>
    <name evidence="25" type="primary">PKC2</name>
</gene>
<feature type="domain" description="C2" evidence="21">
    <location>
        <begin position="150"/>
        <end position="280"/>
    </location>
</feature>
<dbReference type="SMART" id="SM00239">
    <property type="entry name" value="C2"/>
    <property type="match status" value="1"/>
</dbReference>
<dbReference type="GO" id="GO:0004697">
    <property type="term" value="F:diacylglycerol-dependent serine/threonine kinase activity"/>
    <property type="evidence" value="ECO:0007669"/>
    <property type="project" value="UniProtKB-EC"/>
</dbReference>
<dbReference type="InterPro" id="IPR000008">
    <property type="entry name" value="C2_dom"/>
</dbReference>
<dbReference type="EC" id="2.7.11.13" evidence="2 14"/>
<feature type="binding site" evidence="17">
    <location>
        <begin position="353"/>
        <end position="361"/>
    </location>
    <ligand>
        <name>ATP</name>
        <dbReference type="ChEBI" id="CHEBI:30616"/>
    </ligand>
</feature>
<comment type="similarity">
    <text evidence="1 14">Belongs to the protein kinase superfamily. AGC Ser/Thr protein kinase family. PKC subfamily.</text>
</comment>
<accession>O96997</accession>
<keyword evidence="8 14" id="KW-0547">Nucleotide-binding</keyword>
<feature type="region of interest" description="Disordered" evidence="20">
    <location>
        <begin position="618"/>
        <end position="644"/>
    </location>
</feature>
<dbReference type="SMART" id="SM00133">
    <property type="entry name" value="S_TK_X"/>
    <property type="match status" value="1"/>
</dbReference>
<evidence type="ECO:0000256" key="6">
    <source>
        <dbReference type="ARBA" id="ARBA00022723"/>
    </source>
</evidence>
<dbReference type="InterPro" id="IPR000719">
    <property type="entry name" value="Prot_kinase_dom"/>
</dbReference>
<evidence type="ECO:0000256" key="2">
    <source>
        <dbReference type="ARBA" id="ARBA00012429"/>
    </source>
</evidence>
<dbReference type="AlphaFoldDB" id="O96997"/>
<keyword evidence="12 18" id="KW-0106">Calcium</keyword>
<dbReference type="PIRSF" id="PIRSF000550">
    <property type="entry name" value="PKC_alpha"/>
    <property type="match status" value="1"/>
</dbReference>
<keyword evidence="7" id="KW-0677">Repeat</keyword>
<evidence type="ECO:0000256" key="19">
    <source>
        <dbReference type="PROSITE-ProRule" id="PRU10141"/>
    </source>
</evidence>
<evidence type="ECO:0000256" key="1">
    <source>
        <dbReference type="ARBA" id="ARBA00005490"/>
    </source>
</evidence>
<dbReference type="SUPFAM" id="SSF49562">
    <property type="entry name" value="C2 domain (Calcium/lipid-binding domain, CaLB)"/>
    <property type="match status" value="1"/>
</dbReference>
<feature type="compositionally biased region" description="Basic and acidic residues" evidence="20">
    <location>
        <begin position="632"/>
        <end position="644"/>
    </location>
</feature>
<evidence type="ECO:0000256" key="5">
    <source>
        <dbReference type="ARBA" id="ARBA00022679"/>
    </source>
</evidence>
<feature type="binding site" evidence="18">
    <location>
        <position position="183"/>
    </location>
    <ligand>
        <name>Ca(2+)</name>
        <dbReference type="ChEBI" id="CHEBI:29108"/>
        <label>1</label>
    </ligand>
</feature>
<dbReference type="InterPro" id="IPR011009">
    <property type="entry name" value="Kinase-like_dom_sf"/>
</dbReference>
<protein>
    <recommendedName>
        <fullName evidence="2 14">Protein kinase C</fullName>
        <ecNumber evidence="2 14">2.7.11.13</ecNumber>
    </recommendedName>
</protein>
<organism evidence="25">
    <name type="scientific">Geodia cydonium</name>
    <name type="common">Sponge</name>
    <dbReference type="NCBI Taxonomy" id="6047"/>
    <lineage>
        <taxon>Eukaryota</taxon>
        <taxon>Metazoa</taxon>
        <taxon>Porifera</taxon>
        <taxon>Demospongiae</taxon>
        <taxon>Heteroscleromorpha</taxon>
        <taxon>Tetractinellida</taxon>
        <taxon>Astrophorina</taxon>
        <taxon>Geodiidae</taxon>
        <taxon>Geodia</taxon>
    </lineage>
</organism>
<feature type="binding site" evidence="18">
    <location>
        <position position="248"/>
    </location>
    <ligand>
        <name>Ca(2+)</name>
        <dbReference type="ChEBI" id="CHEBI:29108"/>
        <label>2</label>
    </ligand>
</feature>
<dbReference type="Gene3D" id="3.30.60.20">
    <property type="match status" value="2"/>
</dbReference>
<dbReference type="CDD" id="cd20793">
    <property type="entry name" value="C1_cPKC_nPKC_rpt2"/>
    <property type="match status" value="1"/>
</dbReference>
<dbReference type="Pfam" id="PF00130">
    <property type="entry name" value="C1_1"/>
    <property type="match status" value="2"/>
</dbReference>
<evidence type="ECO:0000313" key="25">
    <source>
        <dbReference type="EMBL" id="CAA76911.1"/>
    </source>
</evidence>
<evidence type="ECO:0000256" key="16">
    <source>
        <dbReference type="PIRSR" id="PIRSR000550-2"/>
    </source>
</evidence>
<dbReference type="CDD" id="cd05570">
    <property type="entry name" value="STKc_PKC"/>
    <property type="match status" value="1"/>
</dbReference>